<organism evidence="2 3">
    <name type="scientific">Lederbergia graminis</name>
    <dbReference type="NCBI Taxonomy" id="735518"/>
    <lineage>
        <taxon>Bacteria</taxon>
        <taxon>Bacillati</taxon>
        <taxon>Bacillota</taxon>
        <taxon>Bacilli</taxon>
        <taxon>Bacillales</taxon>
        <taxon>Bacillaceae</taxon>
        <taxon>Lederbergia</taxon>
    </lineage>
</organism>
<dbReference type="RefSeq" id="WP_144927263.1">
    <property type="nucleotide sequence ID" value="NZ_JBHSMC010000009.1"/>
</dbReference>
<keyword evidence="1" id="KW-0812">Transmembrane</keyword>
<reference evidence="3" key="1">
    <citation type="journal article" date="2019" name="Int. J. Syst. Evol. Microbiol.">
        <title>The Global Catalogue of Microorganisms (GCM) 10K type strain sequencing project: providing services to taxonomists for standard genome sequencing and annotation.</title>
        <authorList>
            <consortium name="The Broad Institute Genomics Platform"/>
            <consortium name="The Broad Institute Genome Sequencing Center for Infectious Disease"/>
            <person name="Wu L."/>
            <person name="Ma J."/>
        </authorList>
    </citation>
    <scope>NUCLEOTIDE SEQUENCE [LARGE SCALE GENOMIC DNA]</scope>
    <source>
        <strain evidence="3">CGMCC 1.12237</strain>
    </source>
</reference>
<protein>
    <submittedName>
        <fullName evidence="2">CLC_0170 family protein</fullName>
    </submittedName>
</protein>
<evidence type="ECO:0000313" key="2">
    <source>
        <dbReference type="EMBL" id="MFC5464530.1"/>
    </source>
</evidence>
<accession>A0ABW0LGR0</accession>
<keyword evidence="3" id="KW-1185">Reference proteome</keyword>
<keyword evidence="1" id="KW-0472">Membrane</keyword>
<feature type="transmembrane region" description="Helical" evidence="1">
    <location>
        <begin position="6"/>
        <end position="23"/>
    </location>
</feature>
<feature type="transmembrane region" description="Helical" evidence="1">
    <location>
        <begin position="43"/>
        <end position="62"/>
    </location>
</feature>
<dbReference type="NCBIfam" id="NF042414">
    <property type="entry name" value="CLC_0170_fam"/>
    <property type="match status" value="1"/>
</dbReference>
<comment type="caution">
    <text evidence="2">The sequence shown here is derived from an EMBL/GenBank/DDBJ whole genome shotgun (WGS) entry which is preliminary data.</text>
</comment>
<proteinExistence type="predicted"/>
<evidence type="ECO:0000313" key="3">
    <source>
        <dbReference type="Proteomes" id="UP001596147"/>
    </source>
</evidence>
<dbReference type="EMBL" id="JBHSMC010000009">
    <property type="protein sequence ID" value="MFC5464530.1"/>
    <property type="molecule type" value="Genomic_DNA"/>
</dbReference>
<evidence type="ECO:0000256" key="1">
    <source>
        <dbReference type="SAM" id="Phobius"/>
    </source>
</evidence>
<dbReference type="InterPro" id="IPR049971">
    <property type="entry name" value="CLC_0170-like"/>
</dbReference>
<name>A0ABW0LGR0_9BACI</name>
<sequence length="67" mass="8021">MLDIGYTYYLIFLLILTGVMMMIVDVKAYNKAKMKREKKYAKILGWVNIILGVMIYIANLTYETWFW</sequence>
<dbReference type="Proteomes" id="UP001596147">
    <property type="component" value="Unassembled WGS sequence"/>
</dbReference>
<keyword evidence="1" id="KW-1133">Transmembrane helix</keyword>
<gene>
    <name evidence="2" type="ORF">ACFPM4_07180</name>
</gene>